<evidence type="ECO:0000313" key="4">
    <source>
        <dbReference type="Proteomes" id="UP000230233"/>
    </source>
</evidence>
<evidence type="ECO:0000259" key="2">
    <source>
        <dbReference type="Pfam" id="PF05585"/>
    </source>
</evidence>
<dbReference type="OrthoDB" id="5876002at2759"/>
<organism evidence="3 4">
    <name type="scientific">Caenorhabditis nigoni</name>
    <dbReference type="NCBI Taxonomy" id="1611254"/>
    <lineage>
        <taxon>Eukaryota</taxon>
        <taxon>Metazoa</taxon>
        <taxon>Ecdysozoa</taxon>
        <taxon>Nematoda</taxon>
        <taxon>Chromadorea</taxon>
        <taxon>Rhabditida</taxon>
        <taxon>Rhabditina</taxon>
        <taxon>Rhabditomorpha</taxon>
        <taxon>Rhabditoidea</taxon>
        <taxon>Rhabditidae</taxon>
        <taxon>Peloderinae</taxon>
        <taxon>Caenorhabditis</taxon>
    </lineage>
</organism>
<dbReference type="STRING" id="1611254.A0A2G5SNG6"/>
<dbReference type="InterPro" id="IPR008737">
    <property type="entry name" value="DUF1758"/>
</dbReference>
<name>A0A2G5SNG6_9PELO</name>
<dbReference type="AlphaFoldDB" id="A0A2G5SNG6"/>
<feature type="region of interest" description="Disordered" evidence="1">
    <location>
        <begin position="1"/>
        <end position="22"/>
    </location>
</feature>
<reference evidence="4" key="1">
    <citation type="submission" date="2017-10" db="EMBL/GenBank/DDBJ databases">
        <title>Rapid genome shrinkage in a self-fertile nematode reveals novel sperm competition proteins.</title>
        <authorList>
            <person name="Yin D."/>
            <person name="Schwarz E.M."/>
            <person name="Thomas C.G."/>
            <person name="Felde R.L."/>
            <person name="Korf I.F."/>
            <person name="Cutter A.D."/>
            <person name="Schartner C.M."/>
            <person name="Ralston E.J."/>
            <person name="Meyer B.J."/>
            <person name="Haag E.S."/>
        </authorList>
    </citation>
    <scope>NUCLEOTIDE SEQUENCE [LARGE SCALE GENOMIC DNA]</scope>
    <source>
        <strain evidence="4">JU1422</strain>
    </source>
</reference>
<comment type="caution">
    <text evidence="3">The sequence shown here is derived from an EMBL/GenBank/DDBJ whole genome shotgun (WGS) entry which is preliminary data.</text>
</comment>
<accession>A0A2G5SNG6</accession>
<protein>
    <recommendedName>
        <fullName evidence="2">DUF1758 domain-containing protein</fullName>
    </recommendedName>
</protein>
<evidence type="ECO:0000313" key="3">
    <source>
        <dbReference type="EMBL" id="PIC16620.1"/>
    </source>
</evidence>
<evidence type="ECO:0000256" key="1">
    <source>
        <dbReference type="SAM" id="MobiDB-lite"/>
    </source>
</evidence>
<sequence length="210" mass="23541">MDSTTLETTVGINEMDTDSTDNRQQPIIMMVLEIPALDSDGNEHLGTVFFESDSNASYIKSNIADKLKITPNGTKQLHVDTFRSNESHSILSSILSVKIKAKKDTVTLDLCEVAHIANDIITTKITDKICHHLAFEKPVKLLRQPKNVDILIGLDHYLLILGQITSELFPEITGVLIRIQQKPVLISADIEKEFLQLEFHPENIEATRLL</sequence>
<keyword evidence="4" id="KW-1185">Reference proteome</keyword>
<proteinExistence type="predicted"/>
<dbReference type="Pfam" id="PF05585">
    <property type="entry name" value="DUF1758"/>
    <property type="match status" value="1"/>
</dbReference>
<dbReference type="EMBL" id="PDUG01000006">
    <property type="protein sequence ID" value="PIC16620.1"/>
    <property type="molecule type" value="Genomic_DNA"/>
</dbReference>
<feature type="domain" description="DUF1758" evidence="2">
    <location>
        <begin position="48"/>
        <end position="157"/>
    </location>
</feature>
<dbReference type="Proteomes" id="UP000230233">
    <property type="component" value="Chromosome X"/>
</dbReference>
<gene>
    <name evidence="3" type="primary">Cnig_chr_X.g23168</name>
    <name evidence="3" type="ORF">B9Z55_023168</name>
</gene>
<feature type="compositionally biased region" description="Polar residues" evidence="1">
    <location>
        <begin position="1"/>
        <end position="11"/>
    </location>
</feature>